<dbReference type="Pfam" id="PF02195">
    <property type="entry name" value="ParB_N"/>
    <property type="match status" value="1"/>
</dbReference>
<organism evidence="4 5">
    <name type="scientific">Hymenobacter algoricola</name>
    <dbReference type="NCBI Taxonomy" id="486267"/>
    <lineage>
        <taxon>Bacteria</taxon>
        <taxon>Pseudomonadati</taxon>
        <taxon>Bacteroidota</taxon>
        <taxon>Cytophagia</taxon>
        <taxon>Cytophagales</taxon>
        <taxon>Hymenobacteraceae</taxon>
        <taxon>Hymenobacter</taxon>
    </lineage>
</organism>
<comment type="similarity">
    <text evidence="1">Belongs to the ParB family.</text>
</comment>
<evidence type="ECO:0000256" key="1">
    <source>
        <dbReference type="ARBA" id="ARBA00006295"/>
    </source>
</evidence>
<dbReference type="PANTHER" id="PTHR33375">
    <property type="entry name" value="CHROMOSOME-PARTITIONING PROTEIN PARB-RELATED"/>
    <property type="match status" value="1"/>
</dbReference>
<dbReference type="Gene3D" id="1.10.10.2830">
    <property type="match status" value="1"/>
</dbReference>
<dbReference type="InterPro" id="IPR004437">
    <property type="entry name" value="ParB/RepB/Spo0J"/>
</dbReference>
<dbReference type="SMART" id="SM00470">
    <property type="entry name" value="ParB"/>
    <property type="match status" value="1"/>
</dbReference>
<comment type="caution">
    <text evidence="4">The sequence shown here is derived from an EMBL/GenBank/DDBJ whole genome shotgun (WGS) entry which is preliminary data.</text>
</comment>
<evidence type="ECO:0000256" key="2">
    <source>
        <dbReference type="ARBA" id="ARBA00022829"/>
    </source>
</evidence>
<dbReference type="SUPFAM" id="SSF110849">
    <property type="entry name" value="ParB/Sulfiredoxin"/>
    <property type="match status" value="1"/>
</dbReference>
<dbReference type="Gene3D" id="3.90.1530.30">
    <property type="match status" value="1"/>
</dbReference>
<dbReference type="InterPro" id="IPR003115">
    <property type="entry name" value="ParB_N"/>
</dbReference>
<dbReference type="InterPro" id="IPR041468">
    <property type="entry name" value="HTH_ParB/Spo0J"/>
</dbReference>
<dbReference type="SUPFAM" id="SSF109709">
    <property type="entry name" value="KorB DNA-binding domain-like"/>
    <property type="match status" value="1"/>
</dbReference>
<name>A0ABP7NTE9_9BACT</name>
<keyword evidence="2" id="KW-0159">Chromosome partition</keyword>
<dbReference type="EMBL" id="BAABDH010000112">
    <property type="protein sequence ID" value="GAA3953815.1"/>
    <property type="molecule type" value="Genomic_DNA"/>
</dbReference>
<dbReference type="NCBIfam" id="TIGR00180">
    <property type="entry name" value="parB_part"/>
    <property type="match status" value="1"/>
</dbReference>
<accession>A0ABP7NTE9</accession>
<evidence type="ECO:0000259" key="3">
    <source>
        <dbReference type="SMART" id="SM00470"/>
    </source>
</evidence>
<gene>
    <name evidence="4" type="ORF">GCM10022406_39390</name>
</gene>
<dbReference type="InterPro" id="IPR050336">
    <property type="entry name" value="Chromosome_partition/occlusion"/>
</dbReference>
<protein>
    <recommendedName>
        <fullName evidence="3">ParB-like N-terminal domain-containing protein</fullName>
    </recommendedName>
</protein>
<dbReference type="Proteomes" id="UP001499909">
    <property type="component" value="Unassembled WGS sequence"/>
</dbReference>
<evidence type="ECO:0000313" key="4">
    <source>
        <dbReference type="EMBL" id="GAA3953815.1"/>
    </source>
</evidence>
<sequence length="571" mass="63490">MAKRVKADAPAPNPTGPNVALVEATPAAQPQVHHALQYVALADIDLVENTRSEYEEDEMVGLTQSVRAHGVLQPISLRPHPLAPDRYQLAAGHRRYFASERAGLADIPASIREMTDHQFLEIQLLENLQRQNVSPADEARAFANLLANDFTVEEIAEHVGKPARFVAQRAKLADLIPFWMVALRENRLPLVAAHELARLPAASQEKACSITDPYGYTVKDRTSLKYTADMVRKYISSEIMRDLHQAAFPKVDELLLPAAGACTTCPKRSGAYQLLFEEEGAKDFCLDAVCFGAKKMAFVERRTLELTQDAGKAPVRITAEWNTKTPGVVPRNDYQPATSSTKGAVEVLVVDGPDAGQLKHVVLSSRAKPLDADQIAQQERSKKEVEAARIRANRLKRVTNQLLAQELRAQFVTGLEQNGPGARQLLVHFVARAITYGVSKAPIDTLEYLVQQYGFDRAAGTDLDTQYRSSEPTLHEQYLRRQLARLDASVLVVLYFDLKFRERIENEEYDNQRALAKYLPGGVPDVSAEAEQLLVARFYTPRTKKGNDSAEVLEQALQQQFEPVGEEVPHA</sequence>
<dbReference type="InterPro" id="IPR036086">
    <property type="entry name" value="ParB/Sulfiredoxin_sf"/>
</dbReference>
<feature type="domain" description="ParB-like N-terminal" evidence="3">
    <location>
        <begin position="37"/>
        <end position="128"/>
    </location>
</feature>
<reference evidence="5" key="1">
    <citation type="journal article" date="2019" name="Int. J. Syst. Evol. Microbiol.">
        <title>The Global Catalogue of Microorganisms (GCM) 10K type strain sequencing project: providing services to taxonomists for standard genome sequencing and annotation.</title>
        <authorList>
            <consortium name="The Broad Institute Genomics Platform"/>
            <consortium name="The Broad Institute Genome Sequencing Center for Infectious Disease"/>
            <person name="Wu L."/>
            <person name="Ma J."/>
        </authorList>
    </citation>
    <scope>NUCLEOTIDE SEQUENCE [LARGE SCALE GENOMIC DNA]</scope>
    <source>
        <strain evidence="5">JCM 17214</strain>
    </source>
</reference>
<dbReference type="Pfam" id="PF17762">
    <property type="entry name" value="HTH_ParB"/>
    <property type="match status" value="1"/>
</dbReference>
<evidence type="ECO:0000313" key="5">
    <source>
        <dbReference type="Proteomes" id="UP001499909"/>
    </source>
</evidence>
<keyword evidence="5" id="KW-1185">Reference proteome</keyword>
<dbReference type="PANTHER" id="PTHR33375:SF1">
    <property type="entry name" value="CHROMOSOME-PARTITIONING PROTEIN PARB-RELATED"/>
    <property type="match status" value="1"/>
</dbReference>
<proteinExistence type="inferred from homology"/>